<sequence length="357" mass="38382">MPAAVYIVVAVVGVFAVGYAFKEFVYEPHLAPKVEQWREEIAAARREATRRRQGQHMVPVPQRGYSDDQAPLIPRSPSPRNDLNTRDGIPLEPLVSSEVDEWRSEIHANQSLRRRHQPNDTAIIDSSLDAAFSRLAAPLQPTRVVFDASSESSPTTATATAVPSRAVSPPPQISPLQHQTSQSTLQSPRSLPAAGAGPASPRHSLGSPPPNVLASVQSLSQSHPLELEQERDVEFISPPSSRSASPFSTFSSPRPQSSSTANREARNSGMGYLSASSFGSPVIHTTNSARAPSDVDLLSDFDGNLSDALSNATSHTSASLIEAPAQHSDDDEDEDEDEESDSDESWEEASAGVRSVH</sequence>
<keyword evidence="2" id="KW-1185">Reference proteome</keyword>
<name>A0ACD3B9K8_9AGAR</name>
<organism evidence="1 2">
    <name type="scientific">Pluteus cervinus</name>
    <dbReference type="NCBI Taxonomy" id="181527"/>
    <lineage>
        <taxon>Eukaryota</taxon>
        <taxon>Fungi</taxon>
        <taxon>Dikarya</taxon>
        <taxon>Basidiomycota</taxon>
        <taxon>Agaricomycotina</taxon>
        <taxon>Agaricomycetes</taxon>
        <taxon>Agaricomycetidae</taxon>
        <taxon>Agaricales</taxon>
        <taxon>Pluteineae</taxon>
        <taxon>Pluteaceae</taxon>
        <taxon>Pluteus</taxon>
    </lineage>
</organism>
<evidence type="ECO:0000313" key="2">
    <source>
        <dbReference type="Proteomes" id="UP000308600"/>
    </source>
</evidence>
<proteinExistence type="predicted"/>
<gene>
    <name evidence="1" type="ORF">BDN72DRAFT_893192</name>
</gene>
<reference evidence="1 2" key="1">
    <citation type="journal article" date="2019" name="Nat. Ecol. Evol.">
        <title>Megaphylogeny resolves global patterns of mushroom evolution.</title>
        <authorList>
            <person name="Varga T."/>
            <person name="Krizsan K."/>
            <person name="Foldi C."/>
            <person name="Dima B."/>
            <person name="Sanchez-Garcia M."/>
            <person name="Sanchez-Ramirez S."/>
            <person name="Szollosi G.J."/>
            <person name="Szarkandi J.G."/>
            <person name="Papp V."/>
            <person name="Albert L."/>
            <person name="Andreopoulos W."/>
            <person name="Angelini C."/>
            <person name="Antonin V."/>
            <person name="Barry K.W."/>
            <person name="Bougher N.L."/>
            <person name="Buchanan P."/>
            <person name="Buyck B."/>
            <person name="Bense V."/>
            <person name="Catcheside P."/>
            <person name="Chovatia M."/>
            <person name="Cooper J."/>
            <person name="Damon W."/>
            <person name="Desjardin D."/>
            <person name="Finy P."/>
            <person name="Geml J."/>
            <person name="Haridas S."/>
            <person name="Hughes K."/>
            <person name="Justo A."/>
            <person name="Karasinski D."/>
            <person name="Kautmanova I."/>
            <person name="Kiss B."/>
            <person name="Kocsube S."/>
            <person name="Kotiranta H."/>
            <person name="LaButti K.M."/>
            <person name="Lechner B.E."/>
            <person name="Liimatainen K."/>
            <person name="Lipzen A."/>
            <person name="Lukacs Z."/>
            <person name="Mihaltcheva S."/>
            <person name="Morgado L.N."/>
            <person name="Niskanen T."/>
            <person name="Noordeloos M.E."/>
            <person name="Ohm R.A."/>
            <person name="Ortiz-Santana B."/>
            <person name="Ovrebo C."/>
            <person name="Racz N."/>
            <person name="Riley R."/>
            <person name="Savchenko A."/>
            <person name="Shiryaev A."/>
            <person name="Soop K."/>
            <person name="Spirin V."/>
            <person name="Szebenyi C."/>
            <person name="Tomsovsky M."/>
            <person name="Tulloss R.E."/>
            <person name="Uehling J."/>
            <person name="Grigoriev I.V."/>
            <person name="Vagvolgyi C."/>
            <person name="Papp T."/>
            <person name="Martin F.M."/>
            <person name="Miettinen O."/>
            <person name="Hibbett D.S."/>
            <person name="Nagy L.G."/>
        </authorList>
    </citation>
    <scope>NUCLEOTIDE SEQUENCE [LARGE SCALE GENOMIC DNA]</scope>
    <source>
        <strain evidence="1 2">NL-1719</strain>
    </source>
</reference>
<dbReference type="Proteomes" id="UP000308600">
    <property type="component" value="Unassembled WGS sequence"/>
</dbReference>
<accession>A0ACD3B9K8</accession>
<protein>
    <submittedName>
        <fullName evidence="1">Uncharacterized protein</fullName>
    </submittedName>
</protein>
<evidence type="ECO:0000313" key="1">
    <source>
        <dbReference type="EMBL" id="TFK74520.1"/>
    </source>
</evidence>
<dbReference type="EMBL" id="ML208268">
    <property type="protein sequence ID" value="TFK74520.1"/>
    <property type="molecule type" value="Genomic_DNA"/>
</dbReference>